<dbReference type="NCBIfam" id="NF008183">
    <property type="entry name" value="PRK10933.1"/>
    <property type="match status" value="1"/>
</dbReference>
<dbReference type="InterPro" id="IPR006047">
    <property type="entry name" value="GH13_cat_dom"/>
</dbReference>
<dbReference type="Gene3D" id="3.20.20.80">
    <property type="entry name" value="Glycosidases"/>
    <property type="match status" value="1"/>
</dbReference>
<dbReference type="InterPro" id="IPR017853">
    <property type="entry name" value="GH"/>
</dbReference>
<comment type="caution">
    <text evidence="5">The sequence shown here is derived from an EMBL/GenBank/DDBJ whole genome shotgun (WGS) entry which is preliminary data.</text>
</comment>
<evidence type="ECO:0000256" key="1">
    <source>
        <dbReference type="ARBA" id="ARBA00008061"/>
    </source>
</evidence>
<reference evidence="6" key="1">
    <citation type="journal article" date="2019" name="Int. J. Syst. Evol. Microbiol.">
        <title>The Global Catalogue of Microorganisms (GCM) 10K type strain sequencing project: providing services to taxonomists for standard genome sequencing and annotation.</title>
        <authorList>
            <consortium name="The Broad Institute Genomics Platform"/>
            <consortium name="The Broad Institute Genome Sequencing Center for Infectious Disease"/>
            <person name="Wu L."/>
            <person name="Ma J."/>
        </authorList>
    </citation>
    <scope>NUCLEOTIDE SEQUENCE [LARGE SCALE GENOMIC DNA]</scope>
    <source>
        <strain evidence="6">CCM 8934</strain>
    </source>
</reference>
<dbReference type="EMBL" id="JBHSSB010000030">
    <property type="protein sequence ID" value="MFC6295607.1"/>
    <property type="molecule type" value="Genomic_DNA"/>
</dbReference>
<dbReference type="InterPro" id="IPR013780">
    <property type="entry name" value="Glyco_hydro_b"/>
</dbReference>
<dbReference type="RefSeq" id="WP_137608039.1">
    <property type="nucleotide sequence ID" value="NZ_BJDH01000010.1"/>
</dbReference>
<keyword evidence="3 5" id="KW-0326">Glycosidase</keyword>
<dbReference type="Gene3D" id="3.90.400.10">
    <property type="entry name" value="Oligo-1,6-glucosidase, Domain 2"/>
    <property type="match status" value="1"/>
</dbReference>
<comment type="similarity">
    <text evidence="1">Belongs to the glycosyl hydrolase 13 family.</text>
</comment>
<proteinExistence type="inferred from homology"/>
<sequence>MGERDSKAQWWQKSVVYQVYPRSFQDSNHDGMGDLNGITSRLDYIKDLGVDVIWLNPVYASPGVDNGYDISDYQAINPELGSMADFERLLAKAHQLGLKIMMDLVVNHTSDQHNWFVESRKSTENAHRDYYIWRDPVDGHAPNNWGAAFSGPAWTYDEATKQYYLHLFAPEQPDLNWENSEMRQSVYDMMNWWSDRGVDGFRMDVISLISKPAGLPDGPKSEGAMYGNSGLVSNGPHVHEYLKEMNQQVMKKHDLITVGETPGVDIENALKYSNLNNDELNMVFQFEHMGLDSNTNPALGKWDSRKTNLVDLKNNLTKWQVGLYGKAWNSLYWNNHDQPRAVSRFGDDSEAYRVRSAKMLALVLHMLQGTPYIYEGEELGMTNANFNSLSDYRDLESINAYHELVDDEQLVDGDTMLAYLRFHSRDNARTPMQWSTEANGGFSDHEPWLAANPNYKEINAAAELNDDHSVLAFYKELIRLRHTLDVITDGRYEQVPGTEQNESVYAYTRTNAQQSLLVVANYTDQIIQTEVTPDSNSNLLISNYDDDRGSELRPFEAKVYSSIIG</sequence>
<dbReference type="Pfam" id="PF00128">
    <property type="entry name" value="Alpha-amylase"/>
    <property type="match status" value="1"/>
</dbReference>
<dbReference type="Proteomes" id="UP001596227">
    <property type="component" value="Unassembled WGS sequence"/>
</dbReference>
<evidence type="ECO:0000313" key="5">
    <source>
        <dbReference type="EMBL" id="MFC6295607.1"/>
    </source>
</evidence>
<dbReference type="GO" id="GO:0016798">
    <property type="term" value="F:hydrolase activity, acting on glycosyl bonds"/>
    <property type="evidence" value="ECO:0007669"/>
    <property type="project" value="UniProtKB-KW"/>
</dbReference>
<keyword evidence="2 5" id="KW-0378">Hydrolase</keyword>
<dbReference type="Gene3D" id="2.60.40.1180">
    <property type="entry name" value="Golgi alpha-mannosidase II"/>
    <property type="match status" value="1"/>
</dbReference>
<dbReference type="EC" id="3.2.1.-" evidence="5"/>
<dbReference type="CDD" id="cd11333">
    <property type="entry name" value="AmyAc_SI_OligoGlu_DGase"/>
    <property type="match status" value="1"/>
</dbReference>
<evidence type="ECO:0000256" key="2">
    <source>
        <dbReference type="ARBA" id="ARBA00022801"/>
    </source>
</evidence>
<organism evidence="5 6">
    <name type="scientific">Lactiplantibacillus daoliensis</name>
    <dbReference type="NCBI Taxonomy" id="2559916"/>
    <lineage>
        <taxon>Bacteria</taxon>
        <taxon>Bacillati</taxon>
        <taxon>Bacillota</taxon>
        <taxon>Bacilli</taxon>
        <taxon>Lactobacillales</taxon>
        <taxon>Lactobacillaceae</taxon>
        <taxon>Lactiplantibacillus</taxon>
    </lineage>
</organism>
<name>A0ABW1UK16_9LACO</name>
<protein>
    <submittedName>
        <fullName evidence="5">Alpha-glucosidase</fullName>
        <ecNumber evidence="5">3.2.1.-</ecNumber>
    </submittedName>
</protein>
<gene>
    <name evidence="5" type="ORF">ACFQH1_10390</name>
</gene>
<evidence type="ECO:0000313" key="6">
    <source>
        <dbReference type="Proteomes" id="UP001596227"/>
    </source>
</evidence>
<dbReference type="SUPFAM" id="SSF51011">
    <property type="entry name" value="Glycosyl hydrolase domain"/>
    <property type="match status" value="1"/>
</dbReference>
<dbReference type="PANTHER" id="PTHR10357">
    <property type="entry name" value="ALPHA-AMYLASE FAMILY MEMBER"/>
    <property type="match status" value="1"/>
</dbReference>
<feature type="domain" description="Glycosyl hydrolase family 13 catalytic" evidence="4">
    <location>
        <begin position="18"/>
        <end position="429"/>
    </location>
</feature>
<accession>A0ABW1UK16</accession>
<dbReference type="PANTHER" id="PTHR10357:SF184">
    <property type="entry name" value="OLIGO-1,6-GLUCOSIDASE 1"/>
    <property type="match status" value="1"/>
</dbReference>
<keyword evidence="6" id="KW-1185">Reference proteome</keyword>
<dbReference type="SUPFAM" id="SSF51445">
    <property type="entry name" value="(Trans)glycosidases"/>
    <property type="match status" value="1"/>
</dbReference>
<dbReference type="InterPro" id="IPR045857">
    <property type="entry name" value="O16G_dom_2"/>
</dbReference>
<evidence type="ECO:0000256" key="3">
    <source>
        <dbReference type="ARBA" id="ARBA00023295"/>
    </source>
</evidence>
<dbReference type="SMART" id="SM00642">
    <property type="entry name" value="Aamy"/>
    <property type="match status" value="1"/>
</dbReference>
<evidence type="ECO:0000259" key="4">
    <source>
        <dbReference type="SMART" id="SM00642"/>
    </source>
</evidence>